<dbReference type="EMBL" id="UZAF01017504">
    <property type="protein sequence ID" value="VDO42324.1"/>
    <property type="molecule type" value="Genomic_DNA"/>
</dbReference>
<reference evidence="1 2" key="2">
    <citation type="submission" date="2018-11" db="EMBL/GenBank/DDBJ databases">
        <authorList>
            <consortium name="Pathogen Informatics"/>
        </authorList>
    </citation>
    <scope>NUCLEOTIDE SEQUENCE [LARGE SCALE GENOMIC DNA]</scope>
    <source>
        <strain evidence="1 2">MHpl1</strain>
    </source>
</reference>
<gene>
    <name evidence="1" type="ORF">HPLM_LOCUS11241</name>
</gene>
<dbReference type="Proteomes" id="UP000268014">
    <property type="component" value="Unassembled WGS sequence"/>
</dbReference>
<keyword evidence="2" id="KW-1185">Reference proteome</keyword>
<organism evidence="3">
    <name type="scientific">Haemonchus placei</name>
    <name type="common">Barber's pole worm</name>
    <dbReference type="NCBI Taxonomy" id="6290"/>
    <lineage>
        <taxon>Eukaryota</taxon>
        <taxon>Metazoa</taxon>
        <taxon>Ecdysozoa</taxon>
        <taxon>Nematoda</taxon>
        <taxon>Chromadorea</taxon>
        <taxon>Rhabditida</taxon>
        <taxon>Rhabditina</taxon>
        <taxon>Rhabditomorpha</taxon>
        <taxon>Strongyloidea</taxon>
        <taxon>Trichostrongylidae</taxon>
        <taxon>Haemonchus</taxon>
    </lineage>
</organism>
<name>A0A0N4WJP8_HAEPC</name>
<reference evidence="3" key="1">
    <citation type="submission" date="2017-02" db="UniProtKB">
        <authorList>
            <consortium name="WormBaseParasite"/>
        </authorList>
    </citation>
    <scope>IDENTIFICATION</scope>
</reference>
<dbReference type="AlphaFoldDB" id="A0A0N4WJP8"/>
<proteinExistence type="predicted"/>
<accession>A0A0N4WJP8</accession>
<evidence type="ECO:0000313" key="3">
    <source>
        <dbReference type="WBParaSite" id="HPLM_0001124901-mRNA-1"/>
    </source>
</evidence>
<evidence type="ECO:0000313" key="1">
    <source>
        <dbReference type="EMBL" id="VDO42324.1"/>
    </source>
</evidence>
<dbReference type="WBParaSite" id="HPLM_0001124901-mRNA-1">
    <property type="protein sequence ID" value="HPLM_0001124901-mRNA-1"/>
    <property type="gene ID" value="HPLM_0001124901"/>
</dbReference>
<protein>
    <submittedName>
        <fullName evidence="3">Secreted protein</fullName>
    </submittedName>
</protein>
<evidence type="ECO:0000313" key="2">
    <source>
        <dbReference type="Proteomes" id="UP000268014"/>
    </source>
</evidence>
<sequence length="99" mass="11494">MFNKSVFGCFTVDPLVFFTLEVFVQRKHHFYSWYVNSIKCSSVVYQGFRLFKAGKCHMLSGKRYRSFETGDVTGNKLRSRIRSYMASSSKPHTEIKSSS</sequence>